<dbReference type="InterPro" id="IPR013787">
    <property type="entry name" value="S100_Ca-bd_sub"/>
</dbReference>
<feature type="compositionally biased region" description="Basic and acidic residues" evidence="5">
    <location>
        <begin position="124"/>
        <end position="202"/>
    </location>
</feature>
<dbReference type="Gene3D" id="1.10.238.10">
    <property type="entry name" value="EF-hand"/>
    <property type="match status" value="1"/>
</dbReference>
<feature type="region of interest" description="Disordered" evidence="5">
    <location>
        <begin position="97"/>
        <end position="225"/>
    </location>
</feature>
<protein>
    <recommendedName>
        <fullName evidence="6">EF-hand domain-containing protein</fullName>
    </recommendedName>
</protein>
<dbReference type="InterPro" id="IPR011992">
    <property type="entry name" value="EF-hand-dom_pair"/>
</dbReference>
<dbReference type="InterPro" id="IPR018247">
    <property type="entry name" value="EF_Hand_1_Ca_BS"/>
</dbReference>
<dbReference type="Ensembl" id="ENSCANT00000051257.1">
    <property type="protein sequence ID" value="ENSCANP00000028221.1"/>
    <property type="gene ID" value="ENSCANG00000037532.1"/>
</dbReference>
<name>A0A2K5JHC0_COLAP</name>
<feature type="compositionally biased region" description="Polar residues" evidence="5">
    <location>
        <begin position="307"/>
        <end position="341"/>
    </location>
</feature>
<keyword evidence="8" id="KW-1185">Reference proteome</keyword>
<dbReference type="InterPro" id="IPR001751">
    <property type="entry name" value="S100/CaBP7/8-like_CS"/>
</dbReference>
<sequence>MAQLLSSILSVIDVFHKYAKENGDCTLLCKEELKQLLLAEFGDILQRPNDPETVETILNLLDQDQDGHVDFHEYLLLVFQLVQACYRKLDNKSYGGRISQQERGQEGAQDRKFPGNTGTQHRQRHEEERQNSHHSQSERQDRDSHYSQPERQDRDSHHDHQPERQDRDSHHSQPGRQDRDSHHNQSEKQDKDFSFDQSERQSQDSSSGSGKKVSHKSTRGQTKWQGHIFALNGCEKPVQDSHYGQSERLAQQSETFGQDSRFNRTNQQKSGSYCGQSGRLGQELGCGQTDRQDQSYHYGQTDRQDQSSHYGQMDRQGQSSHYNQTDRQGQSSHYGQTNRQGQCYHYGQTDRQGQRQSYHYGQTDREGQSSRYVQSQTGEIQGQNKYFQGTEGTRKASYVEQSGRSGRLSQQTPGQEGYQNQGQGFQSRDSQENSHQVWEPEEDSQHHQYKLLAHIQQERPRCHKGRDWQSCSNEQGHRQAKTRQSHGEGQSHWAEEEQSHQSWDRHSHEGQKGPCGTQDRQIHEDEQNHQRRDRQTHEDEQNHQRQDRQTHEDEQNRQRRDRQTHEDEQNHQR</sequence>
<dbReference type="CDD" id="cd00213">
    <property type="entry name" value="S-100"/>
    <property type="match status" value="1"/>
</dbReference>
<evidence type="ECO:0000313" key="8">
    <source>
        <dbReference type="Proteomes" id="UP000233080"/>
    </source>
</evidence>
<reference evidence="7" key="1">
    <citation type="submission" date="2025-08" db="UniProtKB">
        <authorList>
            <consortium name="Ensembl"/>
        </authorList>
    </citation>
    <scope>IDENTIFICATION</scope>
</reference>
<feature type="compositionally biased region" description="Polar residues" evidence="5">
    <location>
        <begin position="349"/>
        <end position="360"/>
    </location>
</feature>
<dbReference type="PROSITE" id="PS50222">
    <property type="entry name" value="EF_HAND_2"/>
    <property type="match status" value="1"/>
</dbReference>
<evidence type="ECO:0000256" key="4">
    <source>
        <dbReference type="ARBA" id="ARBA00038258"/>
    </source>
</evidence>
<accession>A0A2K5JHC0</accession>
<organism evidence="7 8">
    <name type="scientific">Colobus angolensis palliatus</name>
    <name type="common">Peters' Angolan colobus</name>
    <dbReference type="NCBI Taxonomy" id="336983"/>
    <lineage>
        <taxon>Eukaryota</taxon>
        <taxon>Metazoa</taxon>
        <taxon>Chordata</taxon>
        <taxon>Craniata</taxon>
        <taxon>Vertebrata</taxon>
        <taxon>Euteleostomi</taxon>
        <taxon>Mammalia</taxon>
        <taxon>Eutheria</taxon>
        <taxon>Euarchontoglires</taxon>
        <taxon>Primates</taxon>
        <taxon>Haplorrhini</taxon>
        <taxon>Catarrhini</taxon>
        <taxon>Cercopithecidae</taxon>
        <taxon>Colobinae</taxon>
        <taxon>Colobus</taxon>
    </lineage>
</organism>
<feature type="domain" description="EF-hand" evidence="6">
    <location>
        <begin position="49"/>
        <end position="84"/>
    </location>
</feature>
<dbReference type="GO" id="GO:0001533">
    <property type="term" value="C:cornified envelope"/>
    <property type="evidence" value="ECO:0007669"/>
    <property type="project" value="TreeGrafter"/>
</dbReference>
<keyword evidence="3" id="KW-0106">Calcium</keyword>
<evidence type="ECO:0000259" key="6">
    <source>
        <dbReference type="PROSITE" id="PS50222"/>
    </source>
</evidence>
<keyword evidence="1" id="KW-0479">Metal-binding</keyword>
<dbReference type="InterPro" id="IPR002048">
    <property type="entry name" value="EF_hand_dom"/>
</dbReference>
<evidence type="ECO:0000256" key="3">
    <source>
        <dbReference type="ARBA" id="ARBA00022837"/>
    </source>
</evidence>
<dbReference type="Pfam" id="PF01023">
    <property type="entry name" value="S_100"/>
    <property type="match status" value="1"/>
</dbReference>
<keyword evidence="2" id="KW-0677">Repeat</keyword>
<proteinExistence type="inferred from homology"/>
<feature type="compositionally biased region" description="Polar residues" evidence="5">
    <location>
        <begin position="242"/>
        <end position="275"/>
    </location>
</feature>
<evidence type="ECO:0000256" key="1">
    <source>
        <dbReference type="ARBA" id="ARBA00022723"/>
    </source>
</evidence>
<dbReference type="GO" id="GO:0005509">
    <property type="term" value="F:calcium ion binding"/>
    <property type="evidence" value="ECO:0007669"/>
    <property type="project" value="InterPro"/>
</dbReference>
<evidence type="ECO:0000313" key="7">
    <source>
        <dbReference type="Ensembl" id="ENSCANP00000028221.1"/>
    </source>
</evidence>
<dbReference type="AlphaFoldDB" id="A0A2K5JHC0"/>
<dbReference type="PROSITE" id="PS00018">
    <property type="entry name" value="EF_HAND_1"/>
    <property type="match status" value="1"/>
</dbReference>
<dbReference type="SUPFAM" id="SSF47473">
    <property type="entry name" value="EF-hand"/>
    <property type="match status" value="1"/>
</dbReference>
<evidence type="ECO:0000256" key="5">
    <source>
        <dbReference type="SAM" id="MobiDB-lite"/>
    </source>
</evidence>
<dbReference type="OMA" id="HEDEQNH"/>
<feature type="compositionally biased region" description="Basic and acidic residues" evidence="5">
    <location>
        <begin position="493"/>
        <end position="511"/>
    </location>
</feature>
<dbReference type="SMART" id="SM01394">
    <property type="entry name" value="S_100"/>
    <property type="match status" value="1"/>
</dbReference>
<comment type="similarity">
    <text evidence="4">Belongs to the S100-fused protein family.</text>
</comment>
<feature type="compositionally biased region" description="Basic and acidic residues" evidence="5">
    <location>
        <begin position="290"/>
        <end position="306"/>
    </location>
</feature>
<feature type="region of interest" description="Disordered" evidence="5">
    <location>
        <begin position="237"/>
        <end position="573"/>
    </location>
</feature>
<dbReference type="STRING" id="336983.ENSCANP00000028221"/>
<dbReference type="GO" id="GO:0046914">
    <property type="term" value="F:transition metal ion binding"/>
    <property type="evidence" value="ECO:0007669"/>
    <property type="project" value="InterPro"/>
</dbReference>
<feature type="compositionally biased region" description="Polar residues" evidence="5">
    <location>
        <begin position="369"/>
        <end position="391"/>
    </location>
</feature>
<evidence type="ECO:0000256" key="2">
    <source>
        <dbReference type="ARBA" id="ARBA00022737"/>
    </source>
</evidence>
<dbReference type="InterPro" id="IPR034325">
    <property type="entry name" value="S-100_dom"/>
</dbReference>
<dbReference type="FunFam" id="1.10.238.10:FF:000133">
    <property type="entry name" value="Filaggrin"/>
    <property type="match status" value="1"/>
</dbReference>
<dbReference type="PANTHER" id="PTHR14054:SF14">
    <property type="entry name" value="REPETIN"/>
    <property type="match status" value="1"/>
</dbReference>
<dbReference type="PANTHER" id="PTHR14054">
    <property type="entry name" value="REPETIN"/>
    <property type="match status" value="1"/>
</dbReference>
<dbReference type="PROSITE" id="PS00303">
    <property type="entry name" value="S100_CABP"/>
    <property type="match status" value="1"/>
</dbReference>
<dbReference type="Proteomes" id="UP000233080">
    <property type="component" value="Unassembled WGS sequence"/>
</dbReference>
<feature type="compositionally biased region" description="Basic and acidic residues" evidence="5">
    <location>
        <begin position="520"/>
        <end position="573"/>
    </location>
</feature>
<feature type="compositionally biased region" description="Basic and acidic residues" evidence="5">
    <location>
        <begin position="103"/>
        <end position="113"/>
    </location>
</feature>
<reference evidence="7" key="2">
    <citation type="submission" date="2025-09" db="UniProtKB">
        <authorList>
            <consortium name="Ensembl"/>
        </authorList>
    </citation>
    <scope>IDENTIFICATION</scope>
</reference>
<feature type="compositionally biased region" description="Polar residues" evidence="5">
    <location>
        <begin position="399"/>
        <end position="436"/>
    </location>
</feature>